<dbReference type="OrthoDB" id="7173339at2"/>
<dbReference type="AlphaFoldDB" id="A0A844Y6I7"/>
<dbReference type="Gene3D" id="1.25.40.10">
    <property type="entry name" value="Tetratricopeptide repeat domain"/>
    <property type="match status" value="1"/>
</dbReference>
<keyword evidence="1" id="KW-0472">Membrane</keyword>
<dbReference type="SUPFAM" id="SSF48452">
    <property type="entry name" value="TPR-like"/>
    <property type="match status" value="1"/>
</dbReference>
<dbReference type="EMBL" id="WTYD01000001">
    <property type="protein sequence ID" value="MXO53804.1"/>
    <property type="molecule type" value="Genomic_DNA"/>
</dbReference>
<feature type="transmembrane region" description="Helical" evidence="1">
    <location>
        <begin position="47"/>
        <end position="68"/>
    </location>
</feature>
<proteinExistence type="predicted"/>
<protein>
    <submittedName>
        <fullName evidence="2">Tetratricopeptide repeat protein</fullName>
    </submittedName>
</protein>
<keyword evidence="1" id="KW-1133">Transmembrane helix</keyword>
<evidence type="ECO:0000313" key="3">
    <source>
        <dbReference type="Proteomes" id="UP000430272"/>
    </source>
</evidence>
<reference evidence="2 3" key="1">
    <citation type="submission" date="2019-12" db="EMBL/GenBank/DDBJ databases">
        <title>Genomic-based taxomic classification of the family Erythrobacteraceae.</title>
        <authorList>
            <person name="Xu L."/>
        </authorList>
    </citation>
    <scope>NUCLEOTIDE SEQUENCE [LARGE SCALE GENOMIC DNA]</scope>
    <source>
        <strain evidence="2 3">JCM 17468</strain>
    </source>
</reference>
<dbReference type="RefSeq" id="WP_160660616.1">
    <property type="nucleotide sequence ID" value="NZ_BAABDV010000001.1"/>
</dbReference>
<comment type="caution">
    <text evidence="2">The sequence shown here is derived from an EMBL/GenBank/DDBJ whole genome shotgun (WGS) entry which is preliminary data.</text>
</comment>
<dbReference type="InterPro" id="IPR011990">
    <property type="entry name" value="TPR-like_helical_dom_sf"/>
</dbReference>
<sequence length="267" mass="28328">MALTPKKPALTRQEELARRQAAEDDALIREVDDAVRQGDLQSFGKKYGLPLAGAIVLLLVAFAGYLYWQNRQEAARETDGEVLIGALDNIEAGNLQTAYDNLEGLAAAERGAASANAKMMRGAILARRGDTEQAIAAFDALAKDTSAPQPLRDLALIRKVSAGFDTMDKGAVVSELNALAQPDHPFFGSAAELVAMAQLERGNRAEAGKLFSQIAQSETAPESLRSRSRQMAGILGVDAIADVDALLEQQGIDRDAAPEAQSAPAAE</sequence>
<evidence type="ECO:0000256" key="1">
    <source>
        <dbReference type="SAM" id="Phobius"/>
    </source>
</evidence>
<organism evidence="2 3">
    <name type="scientific">Qipengyuania pelagi</name>
    <dbReference type="NCBI Taxonomy" id="994320"/>
    <lineage>
        <taxon>Bacteria</taxon>
        <taxon>Pseudomonadati</taxon>
        <taxon>Pseudomonadota</taxon>
        <taxon>Alphaproteobacteria</taxon>
        <taxon>Sphingomonadales</taxon>
        <taxon>Erythrobacteraceae</taxon>
        <taxon>Qipengyuania</taxon>
    </lineage>
</organism>
<accession>A0A844Y6I7</accession>
<gene>
    <name evidence="2" type="ORF">GRI47_07265</name>
</gene>
<keyword evidence="3" id="KW-1185">Reference proteome</keyword>
<keyword evidence="1" id="KW-0812">Transmembrane</keyword>
<dbReference type="Proteomes" id="UP000430272">
    <property type="component" value="Unassembled WGS sequence"/>
</dbReference>
<evidence type="ECO:0000313" key="2">
    <source>
        <dbReference type="EMBL" id="MXO53804.1"/>
    </source>
</evidence>
<name>A0A844Y6I7_9SPHN</name>